<dbReference type="InterPro" id="IPR035986">
    <property type="entry name" value="PKD_dom_sf"/>
</dbReference>
<feature type="domain" description="PKD" evidence="5">
    <location>
        <begin position="153"/>
        <end position="208"/>
    </location>
</feature>
<reference evidence="6 7" key="1">
    <citation type="journal article" date="2018" name="G3 (Bethesda)">
        <title>A High-Quality Reference Genome for the Invasive Mosquitofish Gambusia affinis Using a Chicago Library.</title>
        <authorList>
            <person name="Hoffberg S.L."/>
            <person name="Troendle N.J."/>
            <person name="Glenn T.C."/>
            <person name="Mahmud O."/>
            <person name="Louha S."/>
            <person name="Chalopin D."/>
            <person name="Bennetzen J.L."/>
            <person name="Mauricio R."/>
        </authorList>
    </citation>
    <scope>NUCLEOTIDE SEQUENCE [LARGE SCALE GENOMIC DNA]</scope>
    <source>
        <strain evidence="6">NE01/NJP1002.9</strain>
        <tissue evidence="6">Muscle</tissue>
    </source>
</reference>
<dbReference type="InterPro" id="IPR045219">
    <property type="entry name" value="PKAT"/>
</dbReference>
<feature type="non-terminal residue" evidence="6">
    <location>
        <position position="450"/>
    </location>
</feature>
<dbReference type="InterPro" id="IPR000601">
    <property type="entry name" value="PKD_dom"/>
</dbReference>
<dbReference type="PROSITE" id="PS50093">
    <property type="entry name" value="PKD"/>
    <property type="match status" value="1"/>
</dbReference>
<dbReference type="PANTHER" id="PTHR11861">
    <property type="entry name" value="MELANOCYTE PROTEIN PMEL 17-RELATED"/>
    <property type="match status" value="1"/>
</dbReference>
<dbReference type="CDD" id="cd00146">
    <property type="entry name" value="PKD"/>
    <property type="match status" value="1"/>
</dbReference>
<dbReference type="PANTHER" id="PTHR11861:SF10">
    <property type="entry name" value="TRANSMEMBRANE PROTEIN 130"/>
    <property type="match status" value="1"/>
</dbReference>
<evidence type="ECO:0000256" key="3">
    <source>
        <dbReference type="SAM" id="MobiDB-lite"/>
    </source>
</evidence>
<keyword evidence="7" id="KW-1185">Reference proteome</keyword>
<evidence type="ECO:0000256" key="2">
    <source>
        <dbReference type="ARBA" id="ARBA00023180"/>
    </source>
</evidence>
<feature type="transmembrane region" description="Helical" evidence="4">
    <location>
        <begin position="419"/>
        <end position="441"/>
    </location>
</feature>
<dbReference type="AlphaFoldDB" id="A0A315VJS9"/>
<comment type="caution">
    <text evidence="6">The sequence shown here is derived from an EMBL/GenBank/DDBJ whole genome shotgun (WGS) entry which is preliminary data.</text>
</comment>
<evidence type="ECO:0000256" key="4">
    <source>
        <dbReference type="SAM" id="Phobius"/>
    </source>
</evidence>
<name>A0A315VJS9_GAMAF</name>
<feature type="region of interest" description="Disordered" evidence="3">
    <location>
        <begin position="1"/>
        <end position="22"/>
    </location>
</feature>
<dbReference type="GO" id="GO:0005886">
    <property type="term" value="C:plasma membrane"/>
    <property type="evidence" value="ECO:0007669"/>
    <property type="project" value="TreeGrafter"/>
</dbReference>
<dbReference type="Proteomes" id="UP000250572">
    <property type="component" value="Unassembled WGS sequence"/>
</dbReference>
<keyword evidence="4" id="KW-0812">Transmembrane</keyword>
<evidence type="ECO:0000313" key="6">
    <source>
        <dbReference type="EMBL" id="PWA22609.1"/>
    </source>
</evidence>
<gene>
    <name evidence="6" type="ORF">CCH79_00020929</name>
</gene>
<organism evidence="6 7">
    <name type="scientific">Gambusia affinis</name>
    <name type="common">Western mosquitofish</name>
    <name type="synonym">Heterandria affinis</name>
    <dbReference type="NCBI Taxonomy" id="33528"/>
    <lineage>
        <taxon>Eukaryota</taxon>
        <taxon>Metazoa</taxon>
        <taxon>Chordata</taxon>
        <taxon>Craniata</taxon>
        <taxon>Vertebrata</taxon>
        <taxon>Euteleostomi</taxon>
        <taxon>Actinopterygii</taxon>
        <taxon>Neopterygii</taxon>
        <taxon>Teleostei</taxon>
        <taxon>Neoteleostei</taxon>
        <taxon>Acanthomorphata</taxon>
        <taxon>Ovalentaria</taxon>
        <taxon>Atherinomorphae</taxon>
        <taxon>Cyprinodontiformes</taxon>
        <taxon>Poeciliidae</taxon>
        <taxon>Poeciliinae</taxon>
        <taxon>Gambusia</taxon>
    </lineage>
</organism>
<protein>
    <recommendedName>
        <fullName evidence="5">PKD domain-containing protein</fullName>
    </recommendedName>
</protein>
<keyword evidence="4" id="KW-1133">Transmembrane helix</keyword>
<evidence type="ECO:0000256" key="1">
    <source>
        <dbReference type="ARBA" id="ARBA00022729"/>
    </source>
</evidence>
<dbReference type="EMBL" id="NHOQ01001686">
    <property type="protein sequence ID" value="PWA22609.1"/>
    <property type="molecule type" value="Genomic_DNA"/>
</dbReference>
<dbReference type="SUPFAM" id="SSF49299">
    <property type="entry name" value="PKD domain"/>
    <property type="match status" value="1"/>
</dbReference>
<accession>A0A315VJS9</accession>
<proteinExistence type="predicted"/>
<keyword evidence="2" id="KW-0325">Glycoprotein</keyword>
<keyword evidence="4" id="KW-0472">Membrane</keyword>
<sequence>MDVDDKNQECVTPDGPDALELREQGNAPPLLHSRCLLGRRAGPFGAKQQQTWTGNNFCGVEAVFLPESFLSVLFCRVHPAWFLLRLLLTAAALTEAAGPLTDPELVAGRLVFYQTEGGTTYLRDSGVLASGVATETVFELLDPERNFSSAGFSYTWDLGNGYGAVLWLPSAPSRAYCCLWCREVIRGTEPVVRYRYSESGNYTLRLNVGGDPPQLAPAGVYAQEVQVLGLFNFWCMLVLEAQILTEDPVTGKMGLCILLEHFQQLAQDVSISTLTVFMGVSVKGGEALSVSLVFVKGTADDPVPAGSKPSQPVWDFTPDAVRSIQLVAPSAYSVNQNSSLDLQLDGSPPMWVCWQFLRNCAPDPAAGCTLTLLPATSLRLSHTFTSAGLHCLDVGARNAVSALRTTFNLKVTRNDRCHLLFILSCAAILAATFSFILAIACRPRQLNTSQ</sequence>
<keyword evidence="1" id="KW-0732">Signal</keyword>
<evidence type="ECO:0000313" key="7">
    <source>
        <dbReference type="Proteomes" id="UP000250572"/>
    </source>
</evidence>
<evidence type="ECO:0000259" key="5">
    <source>
        <dbReference type="PROSITE" id="PS50093"/>
    </source>
</evidence>